<dbReference type="InterPro" id="IPR021309">
    <property type="entry name" value="YgaP-like_TM"/>
</dbReference>
<dbReference type="InterPro" id="IPR001763">
    <property type="entry name" value="Rhodanese-like_dom"/>
</dbReference>
<dbReference type="Gene3D" id="6.10.140.1340">
    <property type="match status" value="1"/>
</dbReference>
<evidence type="ECO:0000313" key="3">
    <source>
        <dbReference type="EMBL" id="AFJ46045.1"/>
    </source>
</evidence>
<evidence type="ECO:0000259" key="2">
    <source>
        <dbReference type="PROSITE" id="PS50206"/>
    </source>
</evidence>
<dbReference type="Gene3D" id="3.40.250.10">
    <property type="entry name" value="Rhodanese-like domain"/>
    <property type="match status" value="1"/>
</dbReference>
<dbReference type="Pfam" id="PF11127">
    <property type="entry name" value="YgaP-like_TM"/>
    <property type="match status" value="1"/>
</dbReference>
<protein>
    <recommendedName>
        <fullName evidence="2">Rhodanese domain-containing protein</fullName>
    </recommendedName>
</protein>
<keyword evidence="1" id="KW-1133">Transmembrane helix</keyword>
<dbReference type="PATRIC" id="fig|630626.3.peg.904"/>
<dbReference type="RefSeq" id="WP_002444360.1">
    <property type="nucleotide sequence ID" value="NC_017910.1"/>
</dbReference>
<evidence type="ECO:0000313" key="4">
    <source>
        <dbReference type="Proteomes" id="UP000001955"/>
    </source>
</evidence>
<accession>K6WLQ8</accession>
<accession>I2B691</accession>
<dbReference type="SUPFAM" id="SSF52821">
    <property type="entry name" value="Rhodanese/Cell cycle control phosphatase"/>
    <property type="match status" value="1"/>
</dbReference>
<dbReference type="Pfam" id="PF00581">
    <property type="entry name" value="Rhodanese"/>
    <property type="match status" value="1"/>
</dbReference>
<feature type="transmembrane region" description="Helical" evidence="1">
    <location>
        <begin position="143"/>
        <end position="167"/>
    </location>
</feature>
<gene>
    <name evidence="3" type="ordered locus">EBL_c09300</name>
</gene>
<proteinExistence type="predicted"/>
<dbReference type="Proteomes" id="UP000001955">
    <property type="component" value="Chromosome"/>
</dbReference>
<dbReference type="KEGG" id="ebt:EBL_c09300"/>
<dbReference type="PANTHER" id="PTHR43031">
    <property type="entry name" value="FAD-DEPENDENT OXIDOREDUCTASE"/>
    <property type="match status" value="1"/>
</dbReference>
<keyword evidence="4" id="KW-1185">Reference proteome</keyword>
<dbReference type="InterPro" id="IPR050229">
    <property type="entry name" value="GlpE_sulfurtransferase"/>
</dbReference>
<dbReference type="PROSITE" id="PS50206">
    <property type="entry name" value="RHODANESE_3"/>
    <property type="match status" value="1"/>
</dbReference>
<evidence type="ECO:0000256" key="1">
    <source>
        <dbReference type="SAM" id="Phobius"/>
    </source>
</evidence>
<dbReference type="SMART" id="SM00450">
    <property type="entry name" value="RHOD"/>
    <property type="match status" value="1"/>
</dbReference>
<reference evidence="3 4" key="1">
    <citation type="journal article" date="2012" name="J. Bacteriol.">
        <title>Complete genome sequence of the B12-producing Shimwellia blattae strain DSM 4481, isolated from a cockroach.</title>
        <authorList>
            <person name="Brzuszkiewicz E."/>
            <person name="Waschkowitz T."/>
            <person name="Wiezer A."/>
            <person name="Daniel R."/>
        </authorList>
    </citation>
    <scope>NUCLEOTIDE SEQUENCE [LARGE SCALE GENOMIC DNA]</scope>
    <source>
        <strain evidence="4">ATCC 29907 / DSM 4481 / JCM 1650 / NBRC 105725 / CDC 9005-74</strain>
    </source>
</reference>
<sequence>MTYTTTSAAQASQQLAAGAILVDIREPDEYRHEHIPGARSLPLSSIQQGSTLGDDAPAGAPVIFHCQGGNRTAGNAQSLVRAAPGRKVMLLEGGIAAWKRAGLATARDGRQPLPIMRQVQIVAGTIILAGVIAGYAVSPGFFLLSGFVGAGLLFAGVSGWCGMALLLGKMPWNRQ</sequence>
<feature type="domain" description="Rhodanese" evidence="2">
    <location>
        <begin position="15"/>
        <end position="107"/>
    </location>
</feature>
<keyword evidence="1" id="KW-0812">Transmembrane</keyword>
<dbReference type="OrthoDB" id="1445766at2"/>
<dbReference type="STRING" id="630626.EBL_c09300"/>
<dbReference type="eggNOG" id="COG0607">
    <property type="taxonomic scope" value="Bacteria"/>
</dbReference>
<organism evidence="3 4">
    <name type="scientific">Shimwellia blattae (strain ATCC 29907 / DSM 4481 / JCM 1650 / NBRC 105725 / CDC 9005-74)</name>
    <name type="common">Escherichia blattae</name>
    <dbReference type="NCBI Taxonomy" id="630626"/>
    <lineage>
        <taxon>Bacteria</taxon>
        <taxon>Pseudomonadati</taxon>
        <taxon>Pseudomonadota</taxon>
        <taxon>Gammaproteobacteria</taxon>
        <taxon>Enterobacterales</taxon>
        <taxon>Enterobacteriaceae</taxon>
        <taxon>Shimwellia</taxon>
    </lineage>
</organism>
<dbReference type="HOGENOM" id="CLU_107126_1_0_6"/>
<name>I2B691_SHIBC</name>
<dbReference type="AlphaFoldDB" id="I2B691"/>
<dbReference type="EMBL" id="CP001560">
    <property type="protein sequence ID" value="AFJ46045.1"/>
    <property type="molecule type" value="Genomic_DNA"/>
</dbReference>
<dbReference type="InterPro" id="IPR036873">
    <property type="entry name" value="Rhodanese-like_dom_sf"/>
</dbReference>
<keyword evidence="1" id="KW-0472">Membrane</keyword>
<feature type="transmembrane region" description="Helical" evidence="1">
    <location>
        <begin position="119"/>
        <end position="137"/>
    </location>
</feature>
<dbReference type="PANTHER" id="PTHR43031:SF1">
    <property type="entry name" value="PYRIDINE NUCLEOTIDE-DISULPHIDE OXIDOREDUCTASE"/>
    <property type="match status" value="1"/>
</dbReference>